<feature type="transmembrane region" description="Helical" evidence="7">
    <location>
        <begin position="141"/>
        <end position="160"/>
    </location>
</feature>
<dbReference type="RefSeq" id="WP_047808422.1">
    <property type="nucleotide sequence ID" value="NZ_LDZY01000002.1"/>
</dbReference>
<reference evidence="8 9" key="1">
    <citation type="submission" date="2015-06" db="EMBL/GenBank/DDBJ databases">
        <title>Draft genome of the moderately acidophilic sulfate reducer Candidatus Desulfosporosinus acididurans strain M1.</title>
        <authorList>
            <person name="Poehlein A."/>
            <person name="Petzsch P."/>
            <person name="Johnson B.D."/>
            <person name="Schloemann M."/>
            <person name="Daniel R."/>
            <person name="Muehling M."/>
        </authorList>
    </citation>
    <scope>NUCLEOTIDE SEQUENCE [LARGE SCALE GENOMIC DNA]</scope>
    <source>
        <strain evidence="8 9">M1</strain>
    </source>
</reference>
<gene>
    <name evidence="8" type="primary">srpC_1</name>
    <name evidence="8" type="ORF">DEAC_c04680</name>
</gene>
<evidence type="ECO:0000256" key="3">
    <source>
        <dbReference type="ARBA" id="ARBA00022475"/>
    </source>
</evidence>
<comment type="subcellular location">
    <subcellularLocation>
        <location evidence="1">Cell membrane</location>
        <topology evidence="1">Multi-pass membrane protein</topology>
    </subcellularLocation>
</comment>
<dbReference type="AlphaFoldDB" id="A0A0J1IRE7"/>
<dbReference type="PATRIC" id="fig|476652.3.peg.472"/>
<keyword evidence="6 7" id="KW-0472">Membrane</keyword>
<dbReference type="GO" id="GO:0015109">
    <property type="term" value="F:chromate transmembrane transporter activity"/>
    <property type="evidence" value="ECO:0007669"/>
    <property type="project" value="InterPro"/>
</dbReference>
<comment type="caution">
    <text evidence="8">The sequence shown here is derived from an EMBL/GenBank/DDBJ whole genome shotgun (WGS) entry which is preliminary data.</text>
</comment>
<sequence length="184" mass="19825">MSTLIDLFLVFLKIGAISFGGGYAMIPFFETEMVSHNWVSLADYVKVIAIAQVVPGPFAVDSSSYIGFKVAGIVGAIVATIALCIPSFVASVIITKFYTQFKANRYVNALLMGVRPAVLGLLLSAAYIIGLKPLYQTTHTFMSLTMLKAFIMAVAGYFVLNQKKVKIGTFTFIAATAVVGILLF</sequence>
<keyword evidence="5 7" id="KW-1133">Transmembrane helix</keyword>
<dbReference type="Pfam" id="PF02417">
    <property type="entry name" value="Chromate_transp"/>
    <property type="match status" value="1"/>
</dbReference>
<protein>
    <submittedName>
        <fullName evidence="8">Putative chromate transport protein</fullName>
    </submittedName>
</protein>
<feature type="transmembrane region" description="Helical" evidence="7">
    <location>
        <begin position="106"/>
        <end position="129"/>
    </location>
</feature>
<organism evidence="8 9">
    <name type="scientific">Desulfosporosinus acididurans</name>
    <dbReference type="NCBI Taxonomy" id="476652"/>
    <lineage>
        <taxon>Bacteria</taxon>
        <taxon>Bacillati</taxon>
        <taxon>Bacillota</taxon>
        <taxon>Clostridia</taxon>
        <taxon>Eubacteriales</taxon>
        <taxon>Desulfitobacteriaceae</taxon>
        <taxon>Desulfosporosinus</taxon>
    </lineage>
</organism>
<feature type="transmembrane region" description="Helical" evidence="7">
    <location>
        <begin position="7"/>
        <end position="29"/>
    </location>
</feature>
<dbReference type="InterPro" id="IPR003370">
    <property type="entry name" value="Chromate_transpt"/>
</dbReference>
<evidence type="ECO:0000256" key="1">
    <source>
        <dbReference type="ARBA" id="ARBA00004651"/>
    </source>
</evidence>
<dbReference type="EMBL" id="LDZY01000002">
    <property type="protein sequence ID" value="KLU67256.1"/>
    <property type="molecule type" value="Genomic_DNA"/>
</dbReference>
<dbReference type="InterPro" id="IPR052518">
    <property type="entry name" value="CHR_Transporter"/>
</dbReference>
<keyword evidence="9" id="KW-1185">Reference proteome</keyword>
<comment type="similarity">
    <text evidence="2">Belongs to the chromate ion transporter (CHR) (TC 2.A.51) family.</text>
</comment>
<dbReference type="STRING" id="476652.DEAC_c04680"/>
<accession>A0A0J1IRE7</accession>
<evidence type="ECO:0000256" key="5">
    <source>
        <dbReference type="ARBA" id="ARBA00022989"/>
    </source>
</evidence>
<keyword evidence="4 7" id="KW-0812">Transmembrane</keyword>
<evidence type="ECO:0000256" key="2">
    <source>
        <dbReference type="ARBA" id="ARBA00005262"/>
    </source>
</evidence>
<proteinExistence type="inferred from homology"/>
<keyword evidence="3" id="KW-1003">Cell membrane</keyword>
<evidence type="ECO:0000313" key="8">
    <source>
        <dbReference type="EMBL" id="KLU67256.1"/>
    </source>
</evidence>
<feature type="transmembrane region" description="Helical" evidence="7">
    <location>
        <begin position="167"/>
        <end position="183"/>
    </location>
</feature>
<evidence type="ECO:0000313" key="9">
    <source>
        <dbReference type="Proteomes" id="UP000036356"/>
    </source>
</evidence>
<evidence type="ECO:0000256" key="6">
    <source>
        <dbReference type="ARBA" id="ARBA00023136"/>
    </source>
</evidence>
<name>A0A0J1IRE7_9FIRM</name>
<evidence type="ECO:0000256" key="7">
    <source>
        <dbReference type="SAM" id="Phobius"/>
    </source>
</evidence>
<dbReference type="PANTHER" id="PTHR43663:SF1">
    <property type="entry name" value="CHROMATE TRANSPORTER"/>
    <property type="match status" value="1"/>
</dbReference>
<feature type="transmembrane region" description="Helical" evidence="7">
    <location>
        <begin position="70"/>
        <end position="94"/>
    </location>
</feature>
<dbReference type="Proteomes" id="UP000036356">
    <property type="component" value="Unassembled WGS sequence"/>
</dbReference>
<dbReference type="GO" id="GO:0005886">
    <property type="term" value="C:plasma membrane"/>
    <property type="evidence" value="ECO:0007669"/>
    <property type="project" value="UniProtKB-SubCell"/>
</dbReference>
<evidence type="ECO:0000256" key="4">
    <source>
        <dbReference type="ARBA" id="ARBA00022692"/>
    </source>
</evidence>
<dbReference type="PANTHER" id="PTHR43663">
    <property type="entry name" value="CHROMATE TRANSPORT PROTEIN-RELATED"/>
    <property type="match status" value="1"/>
</dbReference>